<reference evidence="1" key="1">
    <citation type="submission" date="2021-06" db="EMBL/GenBank/DDBJ databases">
        <authorList>
            <person name="Kallberg Y."/>
            <person name="Tangrot J."/>
            <person name="Rosling A."/>
        </authorList>
    </citation>
    <scope>NUCLEOTIDE SEQUENCE</scope>
    <source>
        <strain evidence="1">IN212</strain>
    </source>
</reference>
<comment type="caution">
    <text evidence="1">The sequence shown here is derived from an EMBL/GenBank/DDBJ whole genome shotgun (WGS) entry which is preliminary data.</text>
</comment>
<dbReference type="AlphaFoldDB" id="A0A9N8ZEK0"/>
<name>A0A9N8ZEK0_9GLOM</name>
<keyword evidence="2" id="KW-1185">Reference proteome</keyword>
<dbReference type="EMBL" id="CAJVPZ010001091">
    <property type="protein sequence ID" value="CAG8484122.1"/>
    <property type="molecule type" value="Genomic_DNA"/>
</dbReference>
<evidence type="ECO:0000313" key="2">
    <source>
        <dbReference type="Proteomes" id="UP000789396"/>
    </source>
</evidence>
<gene>
    <name evidence="1" type="ORF">RFULGI_LOCUS1675</name>
</gene>
<organism evidence="1 2">
    <name type="scientific">Racocetra fulgida</name>
    <dbReference type="NCBI Taxonomy" id="60492"/>
    <lineage>
        <taxon>Eukaryota</taxon>
        <taxon>Fungi</taxon>
        <taxon>Fungi incertae sedis</taxon>
        <taxon>Mucoromycota</taxon>
        <taxon>Glomeromycotina</taxon>
        <taxon>Glomeromycetes</taxon>
        <taxon>Diversisporales</taxon>
        <taxon>Gigasporaceae</taxon>
        <taxon>Racocetra</taxon>
    </lineage>
</organism>
<protein>
    <submittedName>
        <fullName evidence="1">4951_t:CDS:1</fullName>
    </submittedName>
</protein>
<proteinExistence type="predicted"/>
<sequence>MLQTVLEFIDQKIILCLKSIVNFVAVYNSIVKDSGVDIFCIKGHFYKGVITKHMTQADPIL</sequence>
<dbReference type="Proteomes" id="UP000789396">
    <property type="component" value="Unassembled WGS sequence"/>
</dbReference>
<evidence type="ECO:0000313" key="1">
    <source>
        <dbReference type="EMBL" id="CAG8484122.1"/>
    </source>
</evidence>
<accession>A0A9N8ZEK0</accession>